<keyword evidence="2" id="KW-1185">Reference proteome</keyword>
<reference evidence="1" key="1">
    <citation type="journal article" date="2020" name="Stud. Mycol.">
        <title>101 Dothideomycetes genomes: a test case for predicting lifestyles and emergence of pathogens.</title>
        <authorList>
            <person name="Haridas S."/>
            <person name="Albert R."/>
            <person name="Binder M."/>
            <person name="Bloem J."/>
            <person name="Labutti K."/>
            <person name="Salamov A."/>
            <person name="Andreopoulos B."/>
            <person name="Baker S."/>
            <person name="Barry K."/>
            <person name="Bills G."/>
            <person name="Bluhm B."/>
            <person name="Cannon C."/>
            <person name="Castanera R."/>
            <person name="Culley D."/>
            <person name="Daum C."/>
            <person name="Ezra D."/>
            <person name="Gonzalez J."/>
            <person name="Henrissat B."/>
            <person name="Kuo A."/>
            <person name="Liang C."/>
            <person name="Lipzen A."/>
            <person name="Lutzoni F."/>
            <person name="Magnuson J."/>
            <person name="Mondo S."/>
            <person name="Nolan M."/>
            <person name="Ohm R."/>
            <person name="Pangilinan J."/>
            <person name="Park H.-J."/>
            <person name="Ramirez L."/>
            <person name="Alfaro M."/>
            <person name="Sun H."/>
            <person name="Tritt A."/>
            <person name="Yoshinaga Y."/>
            <person name="Zwiers L.-H."/>
            <person name="Turgeon B."/>
            <person name="Goodwin S."/>
            <person name="Spatafora J."/>
            <person name="Crous P."/>
            <person name="Grigoriev I."/>
        </authorList>
    </citation>
    <scope>NUCLEOTIDE SEQUENCE</scope>
    <source>
        <strain evidence="1">CBS 183.55</strain>
    </source>
</reference>
<dbReference type="OrthoDB" id="5272396at2759"/>
<organism evidence="1 2">
    <name type="scientific">Didymella exigua CBS 183.55</name>
    <dbReference type="NCBI Taxonomy" id="1150837"/>
    <lineage>
        <taxon>Eukaryota</taxon>
        <taxon>Fungi</taxon>
        <taxon>Dikarya</taxon>
        <taxon>Ascomycota</taxon>
        <taxon>Pezizomycotina</taxon>
        <taxon>Dothideomycetes</taxon>
        <taxon>Pleosporomycetidae</taxon>
        <taxon>Pleosporales</taxon>
        <taxon>Pleosporineae</taxon>
        <taxon>Didymellaceae</taxon>
        <taxon>Didymella</taxon>
    </lineage>
</organism>
<dbReference type="AlphaFoldDB" id="A0A6A5RY15"/>
<dbReference type="RefSeq" id="XP_033452166.1">
    <property type="nucleotide sequence ID" value="XM_033588626.1"/>
</dbReference>
<gene>
    <name evidence="1" type="ORF">M421DRAFT_2535</name>
</gene>
<dbReference type="GeneID" id="54346273"/>
<dbReference type="Proteomes" id="UP000800082">
    <property type="component" value="Unassembled WGS sequence"/>
</dbReference>
<dbReference type="EMBL" id="ML978960">
    <property type="protein sequence ID" value="KAF1931918.1"/>
    <property type="molecule type" value="Genomic_DNA"/>
</dbReference>
<sequence>MTSSTNEAGPEVLSGSVAAALPPGREALMTSHMETQQDGGFALLEMSETYLEDRKFRNMGDEYLRLNPRQPFRFMDLPTEIRLMIARHFMKSDNDGALLCRWLEVSSERRRGTFEGMDKLLALAQTSKKNHAELSTVVWTVNTFHFHGKSACCLDCVMFLKEMEWIREASQFLSRNTPFHHAEPITLHVDLYRNSATYNIDLVAACSVFSIIHPKAEFSVCNSSWVLTGFSVDRVDLSEDLTSA</sequence>
<accession>A0A6A5RY15</accession>
<protein>
    <submittedName>
        <fullName evidence="1">Uncharacterized protein</fullName>
    </submittedName>
</protein>
<name>A0A6A5RY15_9PLEO</name>
<evidence type="ECO:0000313" key="1">
    <source>
        <dbReference type="EMBL" id="KAF1931918.1"/>
    </source>
</evidence>
<evidence type="ECO:0000313" key="2">
    <source>
        <dbReference type="Proteomes" id="UP000800082"/>
    </source>
</evidence>
<proteinExistence type="predicted"/>